<evidence type="ECO:0000256" key="1">
    <source>
        <dbReference type="SAM" id="Phobius"/>
    </source>
</evidence>
<dbReference type="EMBL" id="JAATEM010000036">
    <property type="protein sequence ID" value="NJP53290.1"/>
    <property type="molecule type" value="Genomic_DNA"/>
</dbReference>
<dbReference type="Proteomes" id="UP000730591">
    <property type="component" value="Unassembled WGS sequence"/>
</dbReference>
<proteinExistence type="predicted"/>
<reference evidence="2 3" key="1">
    <citation type="submission" date="2020-03" db="EMBL/GenBank/DDBJ databases">
        <title>WGS of actinomycetes isolated from Thailand.</title>
        <authorList>
            <person name="Thawai C."/>
        </authorList>
    </citation>
    <scope>NUCLEOTIDE SEQUENCE [LARGE SCALE GENOMIC DNA]</scope>
    <source>
        <strain evidence="2 3">SBST2-5</strain>
    </source>
</reference>
<organism evidence="2 3">
    <name type="scientific">Streptomyces composti</name>
    <dbReference type="NCBI Taxonomy" id="2720025"/>
    <lineage>
        <taxon>Bacteria</taxon>
        <taxon>Bacillati</taxon>
        <taxon>Actinomycetota</taxon>
        <taxon>Actinomycetes</taxon>
        <taxon>Kitasatosporales</taxon>
        <taxon>Streptomycetaceae</taxon>
        <taxon>Streptomyces</taxon>
    </lineage>
</organism>
<feature type="transmembrane region" description="Helical" evidence="1">
    <location>
        <begin position="85"/>
        <end position="106"/>
    </location>
</feature>
<keyword evidence="1" id="KW-0472">Membrane</keyword>
<keyword evidence="3" id="KW-1185">Reference proteome</keyword>
<keyword evidence="1" id="KW-1133">Transmembrane helix</keyword>
<evidence type="ECO:0000313" key="2">
    <source>
        <dbReference type="EMBL" id="NJP53290.1"/>
    </source>
</evidence>
<protein>
    <submittedName>
        <fullName evidence="2">Uncharacterized protein</fullName>
    </submittedName>
</protein>
<sequence>MHGYAGPEGQDALMAAILGEPPPPGALRDPSVRDEHGAAAADVAALREQLVVIGDALAGEAGAAPAGQAAVTPLAGRRPRRPLKAALGALAAAAAAALVVSVGWLAPQAGVSGGDAGGGSAADSVPGESSGPGVLFGSPRYLACARTVAEGTVSAVRPASSGGVERVTLTVRALYKTEDGRTGELSFPVRTAEAPPLRTGDRVLVGIPRNNAFPDTVLVGEERIAPARSRLAASLPESRTLGCP</sequence>
<evidence type="ECO:0000313" key="3">
    <source>
        <dbReference type="Proteomes" id="UP000730591"/>
    </source>
</evidence>
<comment type="caution">
    <text evidence="2">The sequence shown here is derived from an EMBL/GenBank/DDBJ whole genome shotgun (WGS) entry which is preliminary data.</text>
</comment>
<keyword evidence="1" id="KW-0812">Transmembrane</keyword>
<name>A0ABX1AA97_9ACTN</name>
<accession>A0ABX1AA97</accession>
<gene>
    <name evidence="2" type="ORF">HCJ93_25290</name>
</gene>